<dbReference type="PANTHER" id="PTHR16214">
    <property type="entry name" value="TRANSMEMBRANE PROTEIN 260"/>
    <property type="match status" value="1"/>
</dbReference>
<dbReference type="EMBL" id="FOXQ01000010">
    <property type="protein sequence ID" value="SFQ37528.1"/>
    <property type="molecule type" value="Genomic_DNA"/>
</dbReference>
<dbReference type="Proteomes" id="UP000199031">
    <property type="component" value="Unassembled WGS sequence"/>
</dbReference>
<feature type="transmembrane region" description="Helical" evidence="2">
    <location>
        <begin position="118"/>
        <end position="137"/>
    </location>
</feature>
<protein>
    <recommendedName>
        <fullName evidence="5">DUF2723 domain-containing protein</fullName>
    </recommendedName>
</protein>
<feature type="transmembrane region" description="Helical" evidence="2">
    <location>
        <begin position="712"/>
        <end position="729"/>
    </location>
</feature>
<keyword evidence="4" id="KW-1185">Reference proteome</keyword>
<keyword evidence="2" id="KW-0472">Membrane</keyword>
<gene>
    <name evidence="3" type="ORF">SAMN05444277_11057</name>
</gene>
<feature type="transmembrane region" description="Helical" evidence="2">
    <location>
        <begin position="12"/>
        <end position="32"/>
    </location>
</feature>
<feature type="transmembrane region" description="Helical" evidence="2">
    <location>
        <begin position="573"/>
        <end position="590"/>
    </location>
</feature>
<feature type="transmembrane region" description="Helical" evidence="2">
    <location>
        <begin position="684"/>
        <end position="705"/>
    </location>
</feature>
<dbReference type="Pfam" id="PF11028">
    <property type="entry name" value="TMEM260-like"/>
    <property type="match status" value="1"/>
</dbReference>
<accession>A0A1I5Y008</accession>
<feature type="transmembrane region" description="Helical" evidence="2">
    <location>
        <begin position="149"/>
        <end position="167"/>
    </location>
</feature>
<organism evidence="3 4">
    <name type="scientific">Parafilimonas terrae</name>
    <dbReference type="NCBI Taxonomy" id="1465490"/>
    <lineage>
        <taxon>Bacteria</taxon>
        <taxon>Pseudomonadati</taxon>
        <taxon>Bacteroidota</taxon>
        <taxon>Chitinophagia</taxon>
        <taxon>Chitinophagales</taxon>
        <taxon>Chitinophagaceae</taxon>
        <taxon>Parafilimonas</taxon>
    </lineage>
</organism>
<dbReference type="InterPro" id="IPR021280">
    <property type="entry name" value="TMEM260-like"/>
</dbReference>
<evidence type="ECO:0000313" key="3">
    <source>
        <dbReference type="EMBL" id="SFQ37528.1"/>
    </source>
</evidence>
<dbReference type="InterPro" id="IPR052724">
    <property type="entry name" value="GT117_domain-containing"/>
</dbReference>
<name>A0A1I5Y008_9BACT</name>
<feature type="transmembrane region" description="Helical" evidence="2">
    <location>
        <begin position="597"/>
        <end position="615"/>
    </location>
</feature>
<feature type="transmembrane region" description="Helical" evidence="2">
    <location>
        <begin position="627"/>
        <end position="647"/>
    </location>
</feature>
<sequence>MNFKRINNYTGWIVCLIACTVYIMTSEAGGSLWDCGEFVSSAFKVQIPHPPGAPLFVLLGRIFIVLFGDNPMTAAKAVNIMNALASGFTILFLFWTITHFARRIALGNSKNNNELTKTQLVTIMGAGIIGALAYTFTDSFWYSAVEGEVYALSSFFTAIVFWAILKWEHTADEPGADRWIVLIFFLMGLSIGVHLLNLLTIPAIVMVYFFRKREHFRYEVIRKYFIRLTVIGGILGFIVALASASAQADSSRGVPMDATVAGLILLGAAAAIGLLYLVEGYNKDRKDFYGGTYIFFVLSCIIVGVVQVGVIQVTIKAAGYFDIFFVNSLGMPFFSGFTVFFVLLAALIWLGLRVASKKSWYYLRLGLWCLAFMLIGYSSYLTTLIRSNADPAVDMYNVDNPMSLVGYLGREQYGDFPILYGQKFTAQPIDSKESDSYQKSKDKYIKVVRSYKYVYNKEDKMVFPRMWDASNDQNHADYYAVFMGIQKKQDGTYERPPTFMDNMRFFVSYQNYFMYLRYFFWNFSGRENDLQGLYAGNVRDGNWISGIPFMDSALYGDQTYLPDSIKHNKAHNTMFMLPFILGLIGMFYHFRKKGSDALVTLLLFYFTGFAIVIYLNQAGYQPRERDYAYVGSFYAFAIWIGLAVPYFTEMATKWDPKALKSMLISGGIFAALFLFGALAAGGGIGLGIGFAILFGAIAAGVPYIFKMLKSPSTIAYAAIAVSLAVPVLMGQQEWDDHDRSKKQLARDIAKDYLESCAPNAILFTFGDNDTYPLWYAQEVEGVRRDIRVINTSLLGTDWYVNQLRYKVNESDPIDLILSADQIEGNNRDVVFFNANPQFPEDRFYDLYQMMKDYVGSDVSLVGAQNGNRYNTFPVHKVALPVDKQLVLSNGTVNANDSIVDAVRFSIPKNNLYKNDLAILCVIAANKWKRPIYFTMPYGELGFSNYIRRDGLSYRLVPVEGSGVNTNWTYNVIMNKFGFGSANIPGVYFDEENRRHLNTIRKAEVDLAFDLIEKGKKDSAKAVLQKVDKNMLQENFPYGMVSRGNDHNQLSLAVMQAAYMADDKALAEKVANSVKKDLQQQMKYYNSLSGWQANGLTYEKQGAQELLDRLSQVQQVLGGGNLPKAPEEGGELKPAVDSTDTAK</sequence>
<feature type="transmembrane region" description="Helical" evidence="2">
    <location>
        <begin position="659"/>
        <end position="678"/>
    </location>
</feature>
<reference evidence="3 4" key="1">
    <citation type="submission" date="2016-10" db="EMBL/GenBank/DDBJ databases">
        <authorList>
            <person name="de Groot N.N."/>
        </authorList>
    </citation>
    <scope>NUCLEOTIDE SEQUENCE [LARGE SCALE GENOMIC DNA]</scope>
    <source>
        <strain evidence="3 4">DSM 28286</strain>
    </source>
</reference>
<evidence type="ECO:0000313" key="4">
    <source>
        <dbReference type="Proteomes" id="UP000199031"/>
    </source>
</evidence>
<feature type="transmembrane region" description="Helical" evidence="2">
    <location>
        <begin position="333"/>
        <end position="352"/>
    </location>
</feature>
<keyword evidence="2" id="KW-1133">Transmembrane helix</keyword>
<dbReference type="AlphaFoldDB" id="A0A1I5Y008"/>
<proteinExistence type="predicted"/>
<feature type="transmembrane region" description="Helical" evidence="2">
    <location>
        <begin position="290"/>
        <end position="313"/>
    </location>
</feature>
<evidence type="ECO:0008006" key="5">
    <source>
        <dbReference type="Google" id="ProtNLM"/>
    </source>
</evidence>
<evidence type="ECO:0000256" key="2">
    <source>
        <dbReference type="SAM" id="Phobius"/>
    </source>
</evidence>
<feature type="region of interest" description="Disordered" evidence="1">
    <location>
        <begin position="1116"/>
        <end position="1142"/>
    </location>
</feature>
<feature type="transmembrane region" description="Helical" evidence="2">
    <location>
        <begin position="361"/>
        <end position="380"/>
    </location>
</feature>
<dbReference type="STRING" id="1465490.SAMN05444277_11057"/>
<dbReference type="PANTHER" id="PTHR16214:SF3">
    <property type="entry name" value="TRANSMEMBRANE PROTEIN 260"/>
    <property type="match status" value="1"/>
</dbReference>
<feature type="transmembrane region" description="Helical" evidence="2">
    <location>
        <begin position="80"/>
        <end position="98"/>
    </location>
</feature>
<feature type="transmembrane region" description="Helical" evidence="2">
    <location>
        <begin position="258"/>
        <end position="278"/>
    </location>
</feature>
<evidence type="ECO:0000256" key="1">
    <source>
        <dbReference type="SAM" id="MobiDB-lite"/>
    </source>
</evidence>
<feature type="transmembrane region" description="Helical" evidence="2">
    <location>
        <begin position="179"/>
        <end position="210"/>
    </location>
</feature>
<dbReference type="RefSeq" id="WP_245751452.1">
    <property type="nucleotide sequence ID" value="NZ_FOXQ01000010.1"/>
</dbReference>
<feature type="transmembrane region" description="Helical" evidence="2">
    <location>
        <begin position="224"/>
        <end position="246"/>
    </location>
</feature>
<keyword evidence="2" id="KW-0812">Transmembrane</keyword>
<feature type="transmembrane region" description="Helical" evidence="2">
    <location>
        <begin position="52"/>
        <end position="68"/>
    </location>
</feature>